<protein>
    <submittedName>
        <fullName evidence="4">Filamentous hemagglutinin N-terminal domain-containing protein</fullName>
    </submittedName>
</protein>
<feature type="compositionally biased region" description="Low complexity" evidence="1">
    <location>
        <begin position="710"/>
        <end position="724"/>
    </location>
</feature>
<evidence type="ECO:0000313" key="4">
    <source>
        <dbReference type="EMBL" id="EAJ5681797.1"/>
    </source>
</evidence>
<dbReference type="SUPFAM" id="SSF51126">
    <property type="entry name" value="Pectin lyase-like"/>
    <property type="match status" value="1"/>
</dbReference>
<evidence type="ECO:0000313" key="5">
    <source>
        <dbReference type="Proteomes" id="UP000556298"/>
    </source>
</evidence>
<feature type="region of interest" description="Disordered" evidence="1">
    <location>
        <begin position="704"/>
        <end position="724"/>
    </location>
</feature>
<feature type="non-terminal residue" evidence="4">
    <location>
        <position position="979"/>
    </location>
</feature>
<sequence>MKKLANHIILSGVTVSMLFSPLMALPSGGKFTHGTSGSITSNGNNMNIIGNGPSSVIQWGGGFSIGKGESVNFGGNSKNYLNIAHGTSKSMIEGLLNAGGNNVFLINPNGVIITKTGTINANRFVASTSSMSDGEMWKFADMKTLEQGLSFSPIFKPHKAGNVVNMGNINANNVLLIGNKVSIDGGHINGKHNDNVSGDALKNPSGNTADKVHLVGNEVNILVDGIKSNSIIASAYSKGALQQSTTSYYNYGNSLGKLNFITQEYNNIDKTNLGNKKLVTKDKFEKHATIGSDIDWFYFAKGWNENKNDMRDFFSTYKLVDDIDFGGNKGKNYANYCIASGQCTSMIIGSLENNAFSKIFDGQGFTLKNINMDIKTKTEQFQGIGIFGSARGATFKNINVDYMGGGIKYESHGATNSNSVGGFIGFAYDSNFNQISIVNINEILNLSYNDQDGASIHTGGFAGDISRGEISNIYLNNINHIGGFISGEVVAGSMSGGFVGRSTGIFSNISLNNIGKISSEVKGKYYISNSAGGFIGRVDGTGFFNNISLYNIEEIDSIDHGELYNSVGGFIGDGSYCSGDCGFTNISLESIKNIGNSKNTRWAGGFIGNVSEHSVYNIENIYLYFDKGVNINAVESTGKFLGRNMSLASLNFKNIHIYHHENDLSNAIADQSYWGNTNYKINIHTYNNSTQSDAYKDFLSKTNTIEKPSKPTNPTDPTDPSNPDVILDSDDVISAEDLNKWLDEIFGGDYWVDIKDLGKIQGLSESIAQSISFLEALYSQKGMKEILEKFHDDYKTAYSKYDKFKTDKANLLAFINDKLKPLVKSSNDALTQLKLIQEQLKIAIAKYNDYVKKINENPAIKNEETLNALKAEVDRLNQLSGELATTIANNQIQLEAWQDKASTDSNEHFTIKGQFDNVALLIPDLEKVTANGNENDDYEKISRQVANLQKQTPVFEYEDEETEEVDETSLAQKNKTCIV</sequence>
<feature type="domain" description="Filamentous haemagglutinin FhaB/tRNA nuclease CdiA-like TPS" evidence="3">
    <location>
        <begin position="22"/>
        <end position="135"/>
    </location>
</feature>
<name>A0A7U8BIG6_CAMLA</name>
<dbReference type="AlphaFoldDB" id="A0A7U8BIG6"/>
<organism evidence="4 5">
    <name type="scientific">Campylobacter lari</name>
    <dbReference type="NCBI Taxonomy" id="201"/>
    <lineage>
        <taxon>Bacteria</taxon>
        <taxon>Pseudomonadati</taxon>
        <taxon>Campylobacterota</taxon>
        <taxon>Epsilonproteobacteria</taxon>
        <taxon>Campylobacterales</taxon>
        <taxon>Campylobacteraceae</taxon>
        <taxon>Campylobacter</taxon>
    </lineage>
</organism>
<dbReference type="InterPro" id="IPR008638">
    <property type="entry name" value="FhaB/CdiA-like_TPS"/>
</dbReference>
<dbReference type="InterPro" id="IPR012334">
    <property type="entry name" value="Pectin_lyas_fold"/>
</dbReference>
<comment type="caution">
    <text evidence="4">The sequence shown here is derived from an EMBL/GenBank/DDBJ whole genome shotgun (WGS) entry which is preliminary data.</text>
</comment>
<gene>
    <name evidence="4" type="ORF">BXA13_05670</name>
</gene>
<dbReference type="Pfam" id="PF05860">
    <property type="entry name" value="TPS"/>
    <property type="match status" value="1"/>
</dbReference>
<dbReference type="Proteomes" id="UP000556298">
    <property type="component" value="Unassembled WGS sequence"/>
</dbReference>
<keyword evidence="2" id="KW-0732">Signal</keyword>
<evidence type="ECO:0000259" key="3">
    <source>
        <dbReference type="SMART" id="SM00912"/>
    </source>
</evidence>
<dbReference type="InterPro" id="IPR011050">
    <property type="entry name" value="Pectin_lyase_fold/virulence"/>
</dbReference>
<dbReference type="SMART" id="SM00912">
    <property type="entry name" value="Haemagg_act"/>
    <property type="match status" value="1"/>
</dbReference>
<proteinExistence type="predicted"/>
<feature type="chain" id="PRO_5030773473" evidence="2">
    <location>
        <begin position="25"/>
        <end position="979"/>
    </location>
</feature>
<reference evidence="4 5" key="1">
    <citation type="submission" date="2018-05" db="EMBL/GenBank/DDBJ databases">
        <authorList>
            <consortium name="PulseNet: The National Subtyping Network for Foodborne Disease Surveillance"/>
            <person name="Tarr C.L."/>
            <person name="Trees E."/>
            <person name="Katz L.S."/>
            <person name="Carleton-Romer H.A."/>
            <person name="Stroika S."/>
            <person name="Kucerova Z."/>
            <person name="Roache K.F."/>
            <person name="Sabol A.L."/>
            <person name="Besser J."/>
            <person name="Gerner-Smidt P."/>
        </authorList>
    </citation>
    <scope>NUCLEOTIDE SEQUENCE [LARGE SCALE GENOMIC DNA]</scope>
    <source>
        <strain evidence="4 5">2016D-0268</strain>
    </source>
</reference>
<evidence type="ECO:0000256" key="1">
    <source>
        <dbReference type="SAM" id="MobiDB-lite"/>
    </source>
</evidence>
<dbReference type="Gene3D" id="2.160.20.110">
    <property type="match status" value="1"/>
</dbReference>
<feature type="signal peptide" evidence="2">
    <location>
        <begin position="1"/>
        <end position="24"/>
    </location>
</feature>
<dbReference type="EMBL" id="AABYWZ010000013">
    <property type="protein sequence ID" value="EAJ5681797.1"/>
    <property type="molecule type" value="Genomic_DNA"/>
</dbReference>
<accession>A0A7U8BIG6</accession>
<dbReference type="NCBIfam" id="TIGR01901">
    <property type="entry name" value="adhes_NPXG"/>
    <property type="match status" value="1"/>
</dbReference>
<evidence type="ECO:0000256" key="2">
    <source>
        <dbReference type="SAM" id="SignalP"/>
    </source>
</evidence>
<dbReference type="Gene3D" id="2.160.20.10">
    <property type="entry name" value="Single-stranded right-handed beta-helix, Pectin lyase-like"/>
    <property type="match status" value="1"/>
</dbReference>